<feature type="transmembrane region" description="Helical" evidence="12">
    <location>
        <begin position="89"/>
        <end position="110"/>
    </location>
</feature>
<evidence type="ECO:0000256" key="10">
    <source>
        <dbReference type="ARBA" id="ARBA00023004"/>
    </source>
</evidence>
<feature type="transmembrane region" description="Helical" evidence="12">
    <location>
        <begin position="7"/>
        <end position="25"/>
    </location>
</feature>
<dbReference type="PIRSF" id="PIRSF000267">
    <property type="entry name" value="Cyt_oxidse_sub2"/>
    <property type="match status" value="1"/>
</dbReference>
<evidence type="ECO:0000256" key="3">
    <source>
        <dbReference type="ARBA" id="ARBA00022448"/>
    </source>
</evidence>
<dbReference type="PANTHER" id="PTHR43141:SF5">
    <property type="entry name" value="CYTOCHROME BD-I UBIQUINOL OXIDASE SUBUNIT 2"/>
    <property type="match status" value="1"/>
</dbReference>
<gene>
    <name evidence="13" type="primary">cydB</name>
    <name evidence="13" type="ORF">IPI13_13835</name>
</gene>
<proteinExistence type="inferred from homology"/>
<feature type="transmembrane region" description="Helical" evidence="12">
    <location>
        <begin position="215"/>
        <end position="236"/>
    </location>
</feature>
<keyword evidence="5" id="KW-0349">Heme</keyword>
<dbReference type="NCBIfam" id="TIGR00203">
    <property type="entry name" value="cydB"/>
    <property type="match status" value="1"/>
</dbReference>
<dbReference type="EMBL" id="JADJIB010000005">
    <property type="protein sequence ID" value="MBK7274189.1"/>
    <property type="molecule type" value="Genomic_DNA"/>
</dbReference>
<keyword evidence="3" id="KW-0813">Transport</keyword>
<keyword evidence="7" id="KW-0479">Metal-binding</keyword>
<dbReference type="GO" id="GO:0046872">
    <property type="term" value="F:metal ion binding"/>
    <property type="evidence" value="ECO:0007669"/>
    <property type="project" value="UniProtKB-KW"/>
</dbReference>
<organism evidence="13 14">
    <name type="scientific">Candidatus Phosphoribacter hodrii</name>
    <dbReference type="NCBI Taxonomy" id="2953743"/>
    <lineage>
        <taxon>Bacteria</taxon>
        <taxon>Bacillati</taxon>
        <taxon>Actinomycetota</taxon>
        <taxon>Actinomycetes</taxon>
        <taxon>Micrococcales</taxon>
        <taxon>Dermatophilaceae</taxon>
        <taxon>Candidatus Phosphoribacter</taxon>
    </lineage>
</organism>
<dbReference type="PANTHER" id="PTHR43141">
    <property type="entry name" value="CYTOCHROME BD2 SUBUNIT II"/>
    <property type="match status" value="1"/>
</dbReference>
<protein>
    <submittedName>
        <fullName evidence="13">Cytochrome d ubiquinol oxidase subunit II</fullName>
    </submittedName>
</protein>
<evidence type="ECO:0000256" key="6">
    <source>
        <dbReference type="ARBA" id="ARBA00022692"/>
    </source>
</evidence>
<evidence type="ECO:0000256" key="12">
    <source>
        <dbReference type="SAM" id="Phobius"/>
    </source>
</evidence>
<feature type="transmembrane region" description="Helical" evidence="12">
    <location>
        <begin position="174"/>
        <end position="203"/>
    </location>
</feature>
<evidence type="ECO:0000256" key="9">
    <source>
        <dbReference type="ARBA" id="ARBA00022989"/>
    </source>
</evidence>
<keyword evidence="10" id="KW-0408">Iron</keyword>
<dbReference type="GO" id="GO:0009055">
    <property type="term" value="F:electron transfer activity"/>
    <property type="evidence" value="ECO:0007669"/>
    <property type="project" value="TreeGrafter"/>
</dbReference>
<evidence type="ECO:0000256" key="1">
    <source>
        <dbReference type="ARBA" id="ARBA00004651"/>
    </source>
</evidence>
<comment type="similarity">
    <text evidence="2">Belongs to the cytochrome ubiquinol oxidase subunit 2 family.</text>
</comment>
<sequence>MSDLSTLQIVWFVLIAVLWIGYLALEGFDFGVGMLLPILGRSHQKGAAGAADTEARKRVMLNTIGPVWDGNEVWVLTAGGAMFAAFPQWYATLFSGFYLALALILVALIVRGMGLDYRHKVDSDTWRKRWDLAITTGSFLAALLWGVGLTNIVYGTPIRPNPDVKGDYFFDGNLFTLLGVVPLIGGLTFVGLFLTHGAFFIALKTDGPIRQDARALGIKTGLVTAVLAVVLLLAINLRHGSLVSWIGTVVAAVALLGGIFMATKGREGWAFLGTFVCIAFAVVAYFGALFPNAMPTTLADGADLTLAAASSTPKTLTIMTWAAAVFTPIVLLYQGWTYWVFRKRISTKNIPAPVSVGK</sequence>
<dbReference type="GO" id="GO:0016682">
    <property type="term" value="F:oxidoreductase activity, acting on diphenols and related substances as donors, oxygen as acceptor"/>
    <property type="evidence" value="ECO:0007669"/>
    <property type="project" value="TreeGrafter"/>
</dbReference>
<reference evidence="13 14" key="1">
    <citation type="submission" date="2020-10" db="EMBL/GenBank/DDBJ databases">
        <title>Connecting structure to function with the recovery of over 1000 high-quality activated sludge metagenome-assembled genomes encoding full-length rRNA genes using long-read sequencing.</title>
        <authorList>
            <person name="Singleton C.M."/>
            <person name="Petriglieri F."/>
            <person name="Kristensen J.M."/>
            <person name="Kirkegaard R.H."/>
            <person name="Michaelsen T.Y."/>
            <person name="Andersen M.H."/>
            <person name="Karst S.M."/>
            <person name="Dueholm M.S."/>
            <person name="Nielsen P.H."/>
            <person name="Albertsen M."/>
        </authorList>
    </citation>
    <scope>NUCLEOTIDE SEQUENCE [LARGE SCALE GENOMIC DNA]</scope>
    <source>
        <strain evidence="13">Ega_18-Q3-R5-49_MAXAC.001</strain>
    </source>
</reference>
<dbReference type="GO" id="GO:0070069">
    <property type="term" value="C:cytochrome complex"/>
    <property type="evidence" value="ECO:0007669"/>
    <property type="project" value="TreeGrafter"/>
</dbReference>
<evidence type="ECO:0000313" key="13">
    <source>
        <dbReference type="EMBL" id="MBK7274189.1"/>
    </source>
</evidence>
<keyword evidence="11 12" id="KW-0472">Membrane</keyword>
<feature type="transmembrane region" description="Helical" evidence="12">
    <location>
        <begin position="269"/>
        <end position="290"/>
    </location>
</feature>
<evidence type="ECO:0000256" key="2">
    <source>
        <dbReference type="ARBA" id="ARBA00007543"/>
    </source>
</evidence>
<keyword evidence="8" id="KW-0249">Electron transport</keyword>
<feature type="transmembrane region" description="Helical" evidence="12">
    <location>
        <begin position="130"/>
        <end position="154"/>
    </location>
</feature>
<evidence type="ECO:0000256" key="11">
    <source>
        <dbReference type="ARBA" id="ARBA00023136"/>
    </source>
</evidence>
<evidence type="ECO:0000313" key="14">
    <source>
        <dbReference type="Proteomes" id="UP000726105"/>
    </source>
</evidence>
<accession>A0A935IQC6</accession>
<evidence type="ECO:0000256" key="8">
    <source>
        <dbReference type="ARBA" id="ARBA00022982"/>
    </source>
</evidence>
<comment type="caution">
    <text evidence="13">The sequence shown here is derived from an EMBL/GenBank/DDBJ whole genome shotgun (WGS) entry which is preliminary data.</text>
</comment>
<dbReference type="GO" id="GO:0019646">
    <property type="term" value="P:aerobic electron transport chain"/>
    <property type="evidence" value="ECO:0007669"/>
    <property type="project" value="TreeGrafter"/>
</dbReference>
<keyword evidence="9 12" id="KW-1133">Transmembrane helix</keyword>
<evidence type="ECO:0000256" key="7">
    <source>
        <dbReference type="ARBA" id="ARBA00022723"/>
    </source>
</evidence>
<evidence type="ECO:0000256" key="4">
    <source>
        <dbReference type="ARBA" id="ARBA00022475"/>
    </source>
</evidence>
<comment type="subcellular location">
    <subcellularLocation>
        <location evidence="1">Cell membrane</location>
        <topology evidence="1">Multi-pass membrane protein</topology>
    </subcellularLocation>
</comment>
<dbReference type="InterPro" id="IPR003317">
    <property type="entry name" value="Cyt-d_oxidase_su2"/>
</dbReference>
<evidence type="ECO:0000256" key="5">
    <source>
        <dbReference type="ARBA" id="ARBA00022617"/>
    </source>
</evidence>
<dbReference type="AlphaFoldDB" id="A0A935IQC6"/>
<dbReference type="GO" id="GO:0005886">
    <property type="term" value="C:plasma membrane"/>
    <property type="evidence" value="ECO:0007669"/>
    <property type="project" value="UniProtKB-SubCell"/>
</dbReference>
<keyword evidence="4" id="KW-1003">Cell membrane</keyword>
<feature type="transmembrane region" description="Helical" evidence="12">
    <location>
        <begin position="242"/>
        <end position="262"/>
    </location>
</feature>
<feature type="transmembrane region" description="Helical" evidence="12">
    <location>
        <begin position="318"/>
        <end position="341"/>
    </location>
</feature>
<dbReference type="Pfam" id="PF02322">
    <property type="entry name" value="Cyt_bd_oxida_II"/>
    <property type="match status" value="1"/>
</dbReference>
<keyword evidence="6 12" id="KW-0812">Transmembrane</keyword>
<name>A0A935IQC6_9MICO</name>
<dbReference type="Proteomes" id="UP000726105">
    <property type="component" value="Unassembled WGS sequence"/>
</dbReference>